<dbReference type="Pfam" id="PF00731">
    <property type="entry name" value="AIRC"/>
    <property type="match status" value="1"/>
</dbReference>
<comment type="pathway">
    <text evidence="3 4">Purine metabolism; IMP biosynthesis via de novo pathway; 5-amino-1-(5-phospho-D-ribosyl)imidazole-4-carboxylate from 5-amino-1-(5-phospho-D-ribosyl)imidazole (N5-CAIR route): step 2/2.</text>
</comment>
<dbReference type="UniPathway" id="UPA00074">
    <property type="reaction ID" value="UER00943"/>
</dbReference>
<dbReference type="InterPro" id="IPR024694">
    <property type="entry name" value="PurE_prokaryotes"/>
</dbReference>
<dbReference type="GO" id="GO:0016829">
    <property type="term" value="F:lyase activity"/>
    <property type="evidence" value="ECO:0007669"/>
    <property type="project" value="UniProtKB-KW"/>
</dbReference>
<accession>H7EHA4</accession>
<feature type="binding site" evidence="3 5">
    <location>
        <position position="9"/>
    </location>
    <ligand>
        <name>substrate</name>
    </ligand>
</feature>
<evidence type="ECO:0000259" key="6">
    <source>
        <dbReference type="SMART" id="SM01001"/>
    </source>
</evidence>
<dbReference type="PATRIC" id="fig|907348.3.peg.163"/>
<dbReference type="EC" id="5.4.99.18" evidence="3 4"/>
<comment type="similarity">
    <text evidence="3">Belongs to the AIR carboxylase family. Class I subfamily.</text>
</comment>
<name>H7EHA4_9SPIR</name>
<dbReference type="HAMAP" id="MF_01929">
    <property type="entry name" value="PurE_classI"/>
    <property type="match status" value="1"/>
</dbReference>
<dbReference type="PANTHER" id="PTHR23046">
    <property type="entry name" value="PHOSPHORIBOSYLAMINOIMIDAZOLE CARBOXYLASE CATALYTIC SUBUNIT"/>
    <property type="match status" value="1"/>
</dbReference>
<dbReference type="STRING" id="907348.TresaDRAFT_2478"/>
<dbReference type="RefSeq" id="WP_002701933.1">
    <property type="nucleotide sequence ID" value="NZ_AGRW01000025.1"/>
</dbReference>
<dbReference type="Proteomes" id="UP000003571">
    <property type="component" value="Unassembled WGS sequence"/>
</dbReference>
<proteinExistence type="inferred from homology"/>
<evidence type="ECO:0000313" key="7">
    <source>
        <dbReference type="EMBL" id="EIC03024.1"/>
    </source>
</evidence>
<dbReference type="SUPFAM" id="SSF52255">
    <property type="entry name" value="N5-CAIR mutase (phosphoribosylaminoimidazole carboxylase, PurE)"/>
    <property type="match status" value="1"/>
</dbReference>
<comment type="caution">
    <text evidence="7">The sequence shown here is derived from an EMBL/GenBank/DDBJ whole genome shotgun (WGS) entry which is preliminary data.</text>
</comment>
<dbReference type="EMBL" id="AGRW01000025">
    <property type="protein sequence ID" value="EIC03024.1"/>
    <property type="molecule type" value="Genomic_DNA"/>
</dbReference>
<dbReference type="PIRSF" id="PIRSF001338">
    <property type="entry name" value="AIR_carboxylase"/>
    <property type="match status" value="1"/>
</dbReference>
<dbReference type="InterPro" id="IPR033747">
    <property type="entry name" value="PurE_ClassI"/>
</dbReference>
<feature type="binding site" evidence="3 5">
    <location>
        <position position="12"/>
    </location>
    <ligand>
        <name>substrate</name>
    </ligand>
</feature>
<dbReference type="NCBIfam" id="TIGR01162">
    <property type="entry name" value="purE"/>
    <property type="match status" value="1"/>
</dbReference>
<feature type="domain" description="PurE" evidence="6">
    <location>
        <begin position="1"/>
        <end position="156"/>
    </location>
</feature>
<organism evidence="7 8">
    <name type="scientific">Treponema saccharophilum DSM 2985</name>
    <dbReference type="NCBI Taxonomy" id="907348"/>
    <lineage>
        <taxon>Bacteria</taxon>
        <taxon>Pseudomonadati</taxon>
        <taxon>Spirochaetota</taxon>
        <taxon>Spirochaetia</taxon>
        <taxon>Spirochaetales</taxon>
        <taxon>Treponemataceae</taxon>
        <taxon>Treponema</taxon>
    </lineage>
</organism>
<evidence type="ECO:0000313" key="8">
    <source>
        <dbReference type="Proteomes" id="UP000003571"/>
    </source>
</evidence>
<dbReference type="PANTHER" id="PTHR23046:SF2">
    <property type="entry name" value="PHOSPHORIBOSYLAMINOIMIDAZOLE CARBOXYLASE"/>
    <property type="match status" value="1"/>
</dbReference>
<gene>
    <name evidence="3" type="primary">purE</name>
    <name evidence="7" type="ORF">TresaDRAFT_2478</name>
</gene>
<keyword evidence="1 3" id="KW-0658">Purine biosynthesis</keyword>
<dbReference type="GO" id="GO:0006189">
    <property type="term" value="P:'de novo' IMP biosynthetic process"/>
    <property type="evidence" value="ECO:0007669"/>
    <property type="project" value="UniProtKB-UniRule"/>
</dbReference>
<dbReference type="GO" id="GO:0034023">
    <property type="term" value="F:5-(carboxyamino)imidazole ribonucleotide mutase activity"/>
    <property type="evidence" value="ECO:0007669"/>
    <property type="project" value="UniProtKB-UniRule"/>
</dbReference>
<evidence type="ECO:0000256" key="2">
    <source>
        <dbReference type="ARBA" id="ARBA00023235"/>
    </source>
</evidence>
<sequence length="166" mass="17334">MKVAIFFGSKSDTEQMKKAADVLREFGVDFKAYVISAHRAGALLARTVRQVESDGCEVIIAGAGLAAALPGVIASETVLPVIGVPLECVSPGKSNGLAGMDSLLSIVQMPPQIPVATVGINSAKNAAYLAVEILAVKYPELRAKLADFRKKLADDVEKNGGLGIEL</sequence>
<feature type="binding site" evidence="3 5">
    <location>
        <position position="39"/>
    </location>
    <ligand>
        <name>substrate</name>
    </ligand>
</feature>
<dbReference type="InterPro" id="IPR000031">
    <property type="entry name" value="PurE_dom"/>
</dbReference>
<comment type="catalytic activity">
    <reaction evidence="3 4">
        <text>5-carboxyamino-1-(5-phospho-D-ribosyl)imidazole + H(+) = 5-amino-1-(5-phospho-D-ribosyl)imidazole-4-carboxylate</text>
        <dbReference type="Rhea" id="RHEA:13193"/>
        <dbReference type="ChEBI" id="CHEBI:15378"/>
        <dbReference type="ChEBI" id="CHEBI:58730"/>
        <dbReference type="ChEBI" id="CHEBI:77657"/>
        <dbReference type="EC" id="5.4.99.18"/>
    </reaction>
</comment>
<dbReference type="SMART" id="SM01001">
    <property type="entry name" value="AIRC"/>
    <property type="match status" value="1"/>
</dbReference>
<evidence type="ECO:0000256" key="3">
    <source>
        <dbReference type="HAMAP-Rule" id="MF_01929"/>
    </source>
</evidence>
<evidence type="ECO:0000256" key="5">
    <source>
        <dbReference type="PIRSR" id="PIRSR001338-1"/>
    </source>
</evidence>
<keyword evidence="8" id="KW-1185">Reference proteome</keyword>
<evidence type="ECO:0000256" key="1">
    <source>
        <dbReference type="ARBA" id="ARBA00022755"/>
    </source>
</evidence>
<dbReference type="AlphaFoldDB" id="H7EHA4"/>
<keyword evidence="7" id="KW-0456">Lyase</keyword>
<keyword evidence="2 3" id="KW-0413">Isomerase</keyword>
<dbReference type="Gene3D" id="3.40.50.1970">
    <property type="match status" value="1"/>
</dbReference>
<evidence type="ECO:0000256" key="4">
    <source>
        <dbReference type="PIRNR" id="PIRNR001338"/>
    </source>
</evidence>
<protein>
    <recommendedName>
        <fullName evidence="3 4">N5-carboxyaminoimidazole ribonucleotide mutase</fullName>
        <shortName evidence="3 4">N5-CAIR mutase</shortName>
        <ecNumber evidence="3 4">5.4.99.18</ecNumber>
    </recommendedName>
    <alternativeName>
        <fullName evidence="3">5-(carboxyamino)imidazole ribonucleotide mutase</fullName>
    </alternativeName>
</protein>
<dbReference type="eggNOG" id="COG0041">
    <property type="taxonomic scope" value="Bacteria"/>
</dbReference>
<comment type="function">
    <text evidence="3 4">Catalyzes the conversion of N5-carboxyaminoimidazole ribonucleotide (N5-CAIR) to 4-carboxy-5-aminoimidazole ribonucleotide (CAIR).</text>
</comment>
<dbReference type="OrthoDB" id="9791908at2"/>
<reference evidence="7 8" key="1">
    <citation type="submission" date="2011-09" db="EMBL/GenBank/DDBJ databases">
        <title>The draft genome of Treponema saccharophilum DSM 2985.</title>
        <authorList>
            <consortium name="US DOE Joint Genome Institute (JGI-PGF)"/>
            <person name="Lucas S."/>
            <person name="Copeland A."/>
            <person name="Lapidus A."/>
            <person name="Glavina del Rio T."/>
            <person name="Dalin E."/>
            <person name="Tice H."/>
            <person name="Bruce D."/>
            <person name="Goodwin L."/>
            <person name="Pitluck S."/>
            <person name="Peters L."/>
            <person name="Kyrpides N."/>
            <person name="Mavromatis K."/>
            <person name="Ivanova N."/>
            <person name="Markowitz V."/>
            <person name="Cheng J.-F."/>
            <person name="Hugenholtz P."/>
            <person name="Woyke T."/>
            <person name="Wu D."/>
            <person name="Gronow S."/>
            <person name="Wellnitz S."/>
            <person name="Brambilla E."/>
            <person name="Klenk H.-P."/>
            <person name="Eisen J.A."/>
        </authorList>
    </citation>
    <scope>NUCLEOTIDE SEQUENCE [LARGE SCALE GENOMIC DNA]</scope>
    <source>
        <strain evidence="7 8">DSM 2985</strain>
    </source>
</reference>